<protein>
    <submittedName>
        <fullName evidence="1">Uncharacterized protein</fullName>
    </submittedName>
</protein>
<name>A0A6J5LUQ1_9CAUD</name>
<accession>A0A6J5LUQ1</accession>
<organism evidence="1">
    <name type="scientific">uncultured Caudovirales phage</name>
    <dbReference type="NCBI Taxonomy" id="2100421"/>
    <lineage>
        <taxon>Viruses</taxon>
        <taxon>Duplodnaviria</taxon>
        <taxon>Heunggongvirae</taxon>
        <taxon>Uroviricota</taxon>
        <taxon>Caudoviricetes</taxon>
        <taxon>Peduoviridae</taxon>
        <taxon>Maltschvirus</taxon>
        <taxon>Maltschvirus maltsch</taxon>
    </lineage>
</organism>
<reference evidence="1" key="1">
    <citation type="submission" date="2020-04" db="EMBL/GenBank/DDBJ databases">
        <authorList>
            <person name="Chiriac C."/>
            <person name="Salcher M."/>
            <person name="Ghai R."/>
            <person name="Kavagutti S V."/>
        </authorList>
    </citation>
    <scope>NUCLEOTIDE SEQUENCE</scope>
</reference>
<proteinExistence type="predicted"/>
<evidence type="ECO:0000313" key="1">
    <source>
        <dbReference type="EMBL" id="CAB4137512.1"/>
    </source>
</evidence>
<sequence length="82" mass="9155">MEIRQDVPPPVRSYETQALGIKGRPAKYPWKQMQPGDSLFVPNDKLPKSKGAGLKGCARREFGAGNYAIRKEADGVRVWRLA</sequence>
<gene>
    <name evidence="1" type="ORF">UFOVP317_42</name>
</gene>
<dbReference type="EMBL" id="LR796339">
    <property type="protein sequence ID" value="CAB4137512.1"/>
    <property type="molecule type" value="Genomic_DNA"/>
</dbReference>